<feature type="compositionally biased region" description="Pro residues" evidence="1">
    <location>
        <begin position="41"/>
        <end position="56"/>
    </location>
</feature>
<name>A0ABR7QF08_9FLAO</name>
<dbReference type="EMBL" id="JACGWS010000017">
    <property type="protein sequence ID" value="MBC8757150.1"/>
    <property type="molecule type" value="Genomic_DNA"/>
</dbReference>
<keyword evidence="3" id="KW-1185">Reference proteome</keyword>
<evidence type="ECO:0000256" key="1">
    <source>
        <dbReference type="SAM" id="MobiDB-lite"/>
    </source>
</evidence>
<dbReference type="PROSITE" id="PS51257">
    <property type="entry name" value="PROKAR_LIPOPROTEIN"/>
    <property type="match status" value="1"/>
</dbReference>
<reference evidence="2 3" key="1">
    <citation type="submission" date="2020-07" db="EMBL/GenBank/DDBJ databases">
        <title>Description of Kordia aestuariivivens sp. nov., isolated from a tidal flat.</title>
        <authorList>
            <person name="Park S."/>
            <person name="Yoon J.-H."/>
        </authorList>
    </citation>
    <scope>NUCLEOTIDE SEQUENCE [LARGE SCALE GENOMIC DNA]</scope>
    <source>
        <strain evidence="2 3">YSTF-M3</strain>
    </source>
</reference>
<evidence type="ECO:0000313" key="2">
    <source>
        <dbReference type="EMBL" id="MBC8757150.1"/>
    </source>
</evidence>
<organism evidence="2 3">
    <name type="scientific">Kordia aestuariivivens</name>
    <dbReference type="NCBI Taxonomy" id="2759037"/>
    <lineage>
        <taxon>Bacteria</taxon>
        <taxon>Pseudomonadati</taxon>
        <taxon>Bacteroidota</taxon>
        <taxon>Flavobacteriia</taxon>
        <taxon>Flavobacteriales</taxon>
        <taxon>Flavobacteriaceae</taxon>
        <taxon>Kordia</taxon>
    </lineage>
</organism>
<protein>
    <submittedName>
        <fullName evidence="2">Uncharacterized protein</fullName>
    </submittedName>
</protein>
<feature type="region of interest" description="Disordered" evidence="1">
    <location>
        <begin position="34"/>
        <end position="56"/>
    </location>
</feature>
<dbReference type="RefSeq" id="WP_187564194.1">
    <property type="nucleotide sequence ID" value="NZ_JACGWS010000017.1"/>
</dbReference>
<proteinExistence type="predicted"/>
<comment type="caution">
    <text evidence="2">The sequence shown here is derived from an EMBL/GenBank/DDBJ whole genome shotgun (WGS) entry which is preliminary data.</text>
</comment>
<evidence type="ECO:0000313" key="3">
    <source>
        <dbReference type="Proteomes" id="UP000619238"/>
    </source>
</evidence>
<sequence length="56" mass="5989">MKKIYLVILVVFHILGFQSCTPEVLDETDEIEACCGDEGELPPPPPPPPPGNGLGD</sequence>
<accession>A0ABR7QF08</accession>
<dbReference type="Proteomes" id="UP000619238">
    <property type="component" value="Unassembled WGS sequence"/>
</dbReference>
<gene>
    <name evidence="2" type="ORF">H2O64_20945</name>
</gene>